<sequence length="843" mass="94550">MITTSPNTKKCLAVLQVERKDKATVRLRFAPGDEHGKPTVGHMMQTLLPKHLAMSMEQLTQKFDLQLQLLDIEFEPAEFIDIDSREWCAERVKDRGTYKVLLHPKLDNRRRLDDEDVPMSEQQRNSDNDWEPIDRFYMSGKAHLGNLYNVLSDNFLTSNDLGFMRKNLEECTKMLGTEQKPGFSQRFGHPISFSLVPLSAVVDDKALFLPASIIAIEDYGLVELIQSCAQSLEQFELEFRKTDQLLNEHAFILNFHQSDEIRQTFQQYEEDKAVIDDVLQNCVINLRMGQDAEEAERSTEALELKVKQFVSDGRDLLEQCAQILEPRMELLRKLDLKGVQYIGRGNRWLADVLLGNGGSSTNASLTLHFVLLYSESRTFQSVAVGVLSSQHDGERFYRQCLGQLYQMAGRGKSCIFVDLDALLSDDAATAYEELPKGILALDGFPNIGIRLIKMRGHKLLSADCVTEEAQKLQICIARIENSHRTEVGAVPQKKTEPCRLPCPLCEGYGGKCQNNDSLWVCDDCGQTLTFIKVENVPMTHFYCGCGATPVEEFSFRCNDVDAHGNEFKHFASKIALNNALKKLFETKTRSTIQQRFAEQLNALTGHNNNNVGGDLSLSDPTQQDFSLTSQQEKTMCVPVGSITADNTQPSTSSSRTLATTTVVGTNNTSVVVPSTSMQTAAVSDIPPAQISADDPAVTRVPKIEPETLEEIKPEPKKWRTLSKVQCAECDAFLPNTDASRLNHANVKHLKLCLYMCPVCDKEFMSTFNGGAGFCLQHIKRQHSRVLLPSKAKVSLPDLREKMSTIQSRADKLFPMDKPMLRRLPGRDNTPDVVKKAKIADKKP</sequence>
<protein>
    <submittedName>
        <fullName evidence="3">Uncharacterized protein</fullName>
    </submittedName>
</protein>
<feature type="compositionally biased region" description="Basic and acidic residues" evidence="1">
    <location>
        <begin position="824"/>
        <end position="843"/>
    </location>
</feature>
<organism evidence="2 3">
    <name type="scientific">Globodera rostochiensis</name>
    <name type="common">Golden nematode worm</name>
    <name type="synonym">Heterodera rostochiensis</name>
    <dbReference type="NCBI Taxonomy" id="31243"/>
    <lineage>
        <taxon>Eukaryota</taxon>
        <taxon>Metazoa</taxon>
        <taxon>Ecdysozoa</taxon>
        <taxon>Nematoda</taxon>
        <taxon>Chromadorea</taxon>
        <taxon>Rhabditida</taxon>
        <taxon>Tylenchina</taxon>
        <taxon>Tylenchomorpha</taxon>
        <taxon>Tylenchoidea</taxon>
        <taxon>Heteroderidae</taxon>
        <taxon>Heteroderinae</taxon>
        <taxon>Globodera</taxon>
    </lineage>
</organism>
<proteinExistence type="predicted"/>
<keyword evidence="2" id="KW-1185">Reference proteome</keyword>
<dbReference type="Proteomes" id="UP000887572">
    <property type="component" value="Unplaced"/>
</dbReference>
<feature type="region of interest" description="Disordered" evidence="1">
    <location>
        <begin position="823"/>
        <end position="843"/>
    </location>
</feature>
<dbReference type="WBParaSite" id="Gr19_v10_g14439.t1">
    <property type="protein sequence ID" value="Gr19_v10_g14439.t1"/>
    <property type="gene ID" value="Gr19_v10_g14439"/>
</dbReference>
<accession>A0A914H5S8</accession>
<evidence type="ECO:0000256" key="1">
    <source>
        <dbReference type="SAM" id="MobiDB-lite"/>
    </source>
</evidence>
<reference evidence="3" key="1">
    <citation type="submission" date="2022-11" db="UniProtKB">
        <authorList>
            <consortium name="WormBaseParasite"/>
        </authorList>
    </citation>
    <scope>IDENTIFICATION</scope>
</reference>
<dbReference type="AlphaFoldDB" id="A0A914H5S8"/>
<evidence type="ECO:0000313" key="2">
    <source>
        <dbReference type="Proteomes" id="UP000887572"/>
    </source>
</evidence>
<name>A0A914H5S8_GLORO</name>
<evidence type="ECO:0000313" key="3">
    <source>
        <dbReference type="WBParaSite" id="Gr19_v10_g14439.t1"/>
    </source>
</evidence>